<keyword evidence="2" id="KW-1185">Reference proteome</keyword>
<evidence type="ECO:0000313" key="1">
    <source>
        <dbReference type="EMBL" id="KAK8524507.1"/>
    </source>
</evidence>
<proteinExistence type="predicted"/>
<evidence type="ECO:0008006" key="3">
    <source>
        <dbReference type="Google" id="ProtNLM"/>
    </source>
</evidence>
<dbReference type="EMBL" id="JBBPBM010000041">
    <property type="protein sequence ID" value="KAK8524507.1"/>
    <property type="molecule type" value="Genomic_DNA"/>
</dbReference>
<sequence length="95" mass="11022">MVLIRRHSSKIDDRCREASRLISRLSGFHFQEYENGKDIGVSRFCYVLRKGNKLANYMAKCSSCNDLICHRFLLPPDAVKFQLEEDFCQLSSEEG</sequence>
<evidence type="ECO:0000313" key="2">
    <source>
        <dbReference type="Proteomes" id="UP001472677"/>
    </source>
</evidence>
<comment type="caution">
    <text evidence="1">The sequence shown here is derived from an EMBL/GenBank/DDBJ whole genome shotgun (WGS) entry which is preliminary data.</text>
</comment>
<name>A0ABR2CVY6_9ROSI</name>
<gene>
    <name evidence="1" type="ORF">V6N12_029372</name>
</gene>
<dbReference type="Proteomes" id="UP001472677">
    <property type="component" value="Unassembled WGS sequence"/>
</dbReference>
<accession>A0ABR2CVY6</accession>
<protein>
    <recommendedName>
        <fullName evidence="3">RNase H type-1 domain-containing protein</fullName>
    </recommendedName>
</protein>
<organism evidence="1 2">
    <name type="scientific">Hibiscus sabdariffa</name>
    <name type="common">roselle</name>
    <dbReference type="NCBI Taxonomy" id="183260"/>
    <lineage>
        <taxon>Eukaryota</taxon>
        <taxon>Viridiplantae</taxon>
        <taxon>Streptophyta</taxon>
        <taxon>Embryophyta</taxon>
        <taxon>Tracheophyta</taxon>
        <taxon>Spermatophyta</taxon>
        <taxon>Magnoliopsida</taxon>
        <taxon>eudicotyledons</taxon>
        <taxon>Gunneridae</taxon>
        <taxon>Pentapetalae</taxon>
        <taxon>rosids</taxon>
        <taxon>malvids</taxon>
        <taxon>Malvales</taxon>
        <taxon>Malvaceae</taxon>
        <taxon>Malvoideae</taxon>
        <taxon>Hibiscus</taxon>
    </lineage>
</organism>
<reference evidence="1 2" key="1">
    <citation type="journal article" date="2024" name="G3 (Bethesda)">
        <title>Genome assembly of Hibiscus sabdariffa L. provides insights into metabolisms of medicinal natural products.</title>
        <authorList>
            <person name="Kim T."/>
        </authorList>
    </citation>
    <scope>NUCLEOTIDE SEQUENCE [LARGE SCALE GENOMIC DNA]</scope>
    <source>
        <strain evidence="1">TK-2024</strain>
        <tissue evidence="1">Old leaves</tissue>
    </source>
</reference>